<evidence type="ECO:0008006" key="3">
    <source>
        <dbReference type="Google" id="ProtNLM"/>
    </source>
</evidence>
<dbReference type="Proteomes" id="UP000275436">
    <property type="component" value="Unassembled WGS sequence"/>
</dbReference>
<dbReference type="CDD" id="cd00719">
    <property type="entry name" value="GIY-YIG_SF"/>
    <property type="match status" value="1"/>
</dbReference>
<comment type="caution">
    <text evidence="1">The sequence shown here is derived from an EMBL/GenBank/DDBJ whole genome shotgun (WGS) entry which is preliminary data.</text>
</comment>
<reference evidence="1 2" key="1">
    <citation type="journal article" date="2018" name="Mol. Plant Microbe Interact.">
        <title>Taxonomically Different Co-Microsymbionts of a Relict Legume, Oxytropis popoviana, Have Complementary Sets of Symbiotic Genes and Together Increase the Efficiency of Plant Nodulation.</title>
        <authorList>
            <person name="Safronova V."/>
            <person name="Belimov A."/>
            <person name="Sazanova A."/>
            <person name="Chirak E."/>
            <person name="Verkhozina A."/>
            <person name="Kuznetsova I."/>
            <person name="Andronov E."/>
            <person name="Puhalsky J."/>
            <person name="Tikhonovich I."/>
        </authorList>
    </citation>
    <scope>NUCLEOTIDE SEQUENCE [LARGE SCALE GENOMIC DNA]</scope>
    <source>
        <strain evidence="1 2">Opo-235</strain>
    </source>
</reference>
<gene>
    <name evidence="1" type="ORF">DNR46_28700</name>
</gene>
<proteinExistence type="predicted"/>
<accession>A0A3M9X2X2</accession>
<evidence type="ECO:0000313" key="1">
    <source>
        <dbReference type="EMBL" id="RNJ42379.1"/>
    </source>
</evidence>
<dbReference type="RefSeq" id="WP_123169731.1">
    <property type="nucleotide sequence ID" value="NZ_QKOD01000011.1"/>
</dbReference>
<evidence type="ECO:0000313" key="2">
    <source>
        <dbReference type="Proteomes" id="UP000275436"/>
    </source>
</evidence>
<organism evidence="1 2">
    <name type="scientific">Mesorhizobium japonicum</name>
    <dbReference type="NCBI Taxonomy" id="2066070"/>
    <lineage>
        <taxon>Bacteria</taxon>
        <taxon>Pseudomonadati</taxon>
        <taxon>Pseudomonadota</taxon>
        <taxon>Alphaproteobacteria</taxon>
        <taxon>Hyphomicrobiales</taxon>
        <taxon>Phyllobacteriaceae</taxon>
        <taxon>Mesorhizobium</taxon>
    </lineage>
</organism>
<name>A0A3M9X2X2_9HYPH</name>
<dbReference type="AlphaFoldDB" id="A0A3M9X2X2"/>
<dbReference type="EMBL" id="QKOD01000011">
    <property type="protein sequence ID" value="RNJ42379.1"/>
    <property type="molecule type" value="Genomic_DNA"/>
</dbReference>
<protein>
    <recommendedName>
        <fullName evidence="3">GIY-YIG domain-containing protein</fullName>
    </recommendedName>
</protein>
<sequence>MNAERGHILALFDQLISSTLHQFPVGRSSLDVPSGHGVYVIYGPNEQALHVGKSSRGRRGVRQRLLNHLAGQSSFVKLYLKRDKSQLRSGCHFRYLEIEDPRKRALLEAYATGYLCPAHIGLNDKLKVAD</sequence>